<evidence type="ECO:0000313" key="10">
    <source>
        <dbReference type="Proteomes" id="UP000822476"/>
    </source>
</evidence>
<keyword evidence="5 7" id="KW-1133">Transmembrane helix</keyword>
<feature type="transmembrane region" description="Helical" evidence="7">
    <location>
        <begin position="439"/>
        <end position="460"/>
    </location>
</feature>
<comment type="similarity">
    <text evidence="2">Belongs to the bile acid:sodium symporter (BASS) (TC 2.A.28) family.</text>
</comment>
<feature type="transmembrane region" description="Helical" evidence="7">
    <location>
        <begin position="381"/>
        <end position="401"/>
    </location>
</feature>
<dbReference type="InterPro" id="IPR038770">
    <property type="entry name" value="Na+/solute_symporter_sf"/>
</dbReference>
<keyword evidence="3 7" id="KW-0812">Transmembrane</keyword>
<reference evidence="9" key="1">
    <citation type="submission" date="2019-07" db="EMBL/GenBank/DDBJ databases">
        <title>Annotation for the trematode Paragonimus miyazaki's.</title>
        <authorList>
            <person name="Choi Y.-J."/>
        </authorList>
    </citation>
    <scope>NUCLEOTIDE SEQUENCE</scope>
    <source>
        <strain evidence="9">Japan</strain>
    </source>
</reference>
<evidence type="ECO:0000256" key="4">
    <source>
        <dbReference type="ARBA" id="ARBA00022847"/>
    </source>
</evidence>
<dbReference type="Proteomes" id="UP000822476">
    <property type="component" value="Unassembled WGS sequence"/>
</dbReference>
<organism evidence="9 10">
    <name type="scientific">Paragonimus skrjabini miyazakii</name>
    <dbReference type="NCBI Taxonomy" id="59628"/>
    <lineage>
        <taxon>Eukaryota</taxon>
        <taxon>Metazoa</taxon>
        <taxon>Spiralia</taxon>
        <taxon>Lophotrochozoa</taxon>
        <taxon>Platyhelminthes</taxon>
        <taxon>Trematoda</taxon>
        <taxon>Digenea</taxon>
        <taxon>Plagiorchiida</taxon>
        <taxon>Troglotremata</taxon>
        <taxon>Troglotrematidae</taxon>
        <taxon>Paragonimus</taxon>
    </lineage>
</organism>
<dbReference type="PANTHER" id="PTHR10361:SF28">
    <property type="entry name" value="P3 PROTEIN-RELATED"/>
    <property type="match status" value="1"/>
</dbReference>
<evidence type="ECO:0000256" key="5">
    <source>
        <dbReference type="ARBA" id="ARBA00022989"/>
    </source>
</evidence>
<name>A0A8S9YR38_9TREM</name>
<evidence type="ECO:0000256" key="2">
    <source>
        <dbReference type="ARBA" id="ARBA00006528"/>
    </source>
</evidence>
<keyword evidence="4" id="KW-0813">Transport</keyword>
<gene>
    <name evidence="9" type="ORF">EG68_05997</name>
</gene>
<feature type="transmembrane region" description="Helical" evidence="7">
    <location>
        <begin position="472"/>
        <end position="492"/>
    </location>
</feature>
<dbReference type="GO" id="GO:0015293">
    <property type="term" value="F:symporter activity"/>
    <property type="evidence" value="ECO:0007669"/>
    <property type="project" value="UniProtKB-KW"/>
</dbReference>
<proteinExistence type="inferred from homology"/>
<keyword evidence="8" id="KW-0732">Signal</keyword>
<evidence type="ECO:0000256" key="1">
    <source>
        <dbReference type="ARBA" id="ARBA00004141"/>
    </source>
</evidence>
<dbReference type="Pfam" id="PF01758">
    <property type="entry name" value="SBF"/>
    <property type="match status" value="1"/>
</dbReference>
<dbReference type="InterPro" id="IPR004710">
    <property type="entry name" value="Bilac:Na_transpt"/>
</dbReference>
<comment type="subcellular location">
    <subcellularLocation>
        <location evidence="1">Membrane</location>
        <topology evidence="1">Multi-pass membrane protein</topology>
    </subcellularLocation>
</comment>
<evidence type="ECO:0000256" key="7">
    <source>
        <dbReference type="SAM" id="Phobius"/>
    </source>
</evidence>
<feature type="transmembrane region" description="Helical" evidence="7">
    <location>
        <begin position="308"/>
        <end position="329"/>
    </location>
</feature>
<evidence type="ECO:0008006" key="11">
    <source>
        <dbReference type="Google" id="ProtNLM"/>
    </source>
</evidence>
<dbReference type="EMBL" id="JTDE01002554">
    <property type="protein sequence ID" value="KAF7257202.1"/>
    <property type="molecule type" value="Genomic_DNA"/>
</dbReference>
<comment type="caution">
    <text evidence="9">The sequence shown here is derived from an EMBL/GenBank/DDBJ whole genome shotgun (WGS) entry which is preliminary data.</text>
</comment>
<dbReference type="PANTHER" id="PTHR10361">
    <property type="entry name" value="SODIUM-BILE ACID COTRANSPORTER"/>
    <property type="match status" value="1"/>
</dbReference>
<feature type="signal peptide" evidence="8">
    <location>
        <begin position="1"/>
        <end position="21"/>
    </location>
</feature>
<evidence type="ECO:0000256" key="3">
    <source>
        <dbReference type="ARBA" id="ARBA00022692"/>
    </source>
</evidence>
<evidence type="ECO:0000313" key="9">
    <source>
        <dbReference type="EMBL" id="KAF7257202.1"/>
    </source>
</evidence>
<dbReference type="AlphaFoldDB" id="A0A8S9YR38"/>
<dbReference type="Gene3D" id="1.20.1530.20">
    <property type="match status" value="1"/>
</dbReference>
<protein>
    <recommendedName>
        <fullName evidence="11">Solute carrier family 10 member 6</fullName>
    </recommendedName>
</protein>
<dbReference type="InterPro" id="IPR002657">
    <property type="entry name" value="BilAc:Na_symport/Acr3"/>
</dbReference>
<keyword evidence="6 7" id="KW-0472">Membrane</keyword>
<evidence type="ECO:0000256" key="6">
    <source>
        <dbReference type="ARBA" id="ARBA00023136"/>
    </source>
</evidence>
<feature type="transmembrane region" description="Helical" evidence="7">
    <location>
        <begin position="213"/>
        <end position="234"/>
    </location>
</feature>
<keyword evidence="10" id="KW-1185">Reference proteome</keyword>
<dbReference type="OrthoDB" id="203097at2759"/>
<feature type="chain" id="PRO_5035743051" description="Solute carrier family 10 member 6" evidence="8">
    <location>
        <begin position="22"/>
        <end position="537"/>
    </location>
</feature>
<feature type="transmembrane region" description="Helical" evidence="7">
    <location>
        <begin position="407"/>
        <end position="432"/>
    </location>
</feature>
<sequence length="537" mass="60470">MWQAYCYSFLLLILLAYDCQGIPADDSPQPMEFGLKLDSKTQDARKGFELTLAEHSENETYLQRVRNWKNETLLEIRIEKSSLRLYDNLESWRINCIVVSNCTVPLVVSYDLDSIHAVKFRNSSWYWLPDGNNKFSIPVHILTQQIGLSYLRFWVREAIRKNSTLVQSYELNSSNEATNHYFSSVVRSSTMINDTTLLGFPVIVLRGQGVVQIVFRIVVVTMVTIFTFTMGCELDPELLKMYTRRPIGPAIGFCCQFIIMPLLAFTIGMLIPIKTEFSFGLLTIGCSPGGGASNAWSLMLGGDINLSILMTFISSLSALFMMPLLLFALGRFFIDVNQVQIPYGNICIQLLQITTPALLGLGLRFWKPKAAKWFTKLTRPLFLFFLLFFLTFGIYANLSIFKLIGSYPIVIPTGALLPWFGFVLAALIAFILRQPRPAVITIALETGIQNIGAAILVLLYSMPQPAGDLGAVMPITVSLFTPIPLYFILLGVTIKKRCCKQPIPVEIHEVQALNQEEQVNKIDDDLLDNHQKLATRV</sequence>
<feature type="transmembrane region" description="Helical" evidence="7">
    <location>
        <begin position="246"/>
        <end position="271"/>
    </location>
</feature>
<accession>A0A8S9YR38</accession>
<dbReference type="GO" id="GO:0016020">
    <property type="term" value="C:membrane"/>
    <property type="evidence" value="ECO:0007669"/>
    <property type="project" value="UniProtKB-SubCell"/>
</dbReference>
<evidence type="ECO:0000256" key="8">
    <source>
        <dbReference type="SAM" id="SignalP"/>
    </source>
</evidence>
<keyword evidence="4" id="KW-0769">Symport</keyword>